<keyword evidence="4" id="KW-1185">Reference proteome</keyword>
<dbReference type="OrthoDB" id="5396048at2"/>
<evidence type="ECO:0000259" key="2">
    <source>
        <dbReference type="Pfam" id="PF13590"/>
    </source>
</evidence>
<dbReference type="EMBL" id="CP001390">
    <property type="protein sequence ID" value="ACM20124.1"/>
    <property type="molecule type" value="Genomic_DNA"/>
</dbReference>
<dbReference type="KEGG" id="geo:Geob_1766"/>
<dbReference type="eggNOG" id="ENOG5033D4D">
    <property type="taxonomic scope" value="Bacteria"/>
</dbReference>
<keyword evidence="3" id="KW-0449">Lipoprotein</keyword>
<dbReference type="Proteomes" id="UP000007721">
    <property type="component" value="Chromosome"/>
</dbReference>
<dbReference type="HOGENOM" id="CLU_088267_0_0_7"/>
<sequence>MQPFHAKFPVLLLLMMFVTSCAATRMVDSWHAPNQGKKYQKLLVSRVTKNHSNQKIYEDVLSAELKQRGVEAVPAHMYLKNGDTLAKRQALEKAVQESGAEGILCMQTTNMEKRTNVQPGYMDNYPGYWYPSAFPYWDMYGYYGGASTFYEPPVVTTYNVATIQVHLFDTSSSKLVWAATFESSEPGNAVSVSKDLADEITDSLSREGLI</sequence>
<gene>
    <name evidence="3" type="ordered locus">Geob_1766</name>
</gene>
<organism evidence="3 4">
    <name type="scientific">Geotalea daltonii (strain DSM 22248 / JCM 15807 / FRC-32)</name>
    <name type="common">Geobacter daltonii</name>
    <dbReference type="NCBI Taxonomy" id="316067"/>
    <lineage>
        <taxon>Bacteria</taxon>
        <taxon>Pseudomonadati</taxon>
        <taxon>Thermodesulfobacteriota</taxon>
        <taxon>Desulfuromonadia</taxon>
        <taxon>Geobacterales</taxon>
        <taxon>Geobacteraceae</taxon>
        <taxon>Geotalea</taxon>
    </lineage>
</organism>
<reference evidence="3 4" key="1">
    <citation type="submission" date="2009-01" db="EMBL/GenBank/DDBJ databases">
        <title>Complete sequence of Geobacter sp. FRC-32.</title>
        <authorList>
            <consortium name="US DOE Joint Genome Institute"/>
            <person name="Lucas S."/>
            <person name="Copeland A."/>
            <person name="Lapidus A."/>
            <person name="Glavina del Rio T."/>
            <person name="Dalin E."/>
            <person name="Tice H."/>
            <person name="Bruce D."/>
            <person name="Goodwin L."/>
            <person name="Pitluck S."/>
            <person name="Saunders E."/>
            <person name="Brettin T."/>
            <person name="Detter J.C."/>
            <person name="Han C."/>
            <person name="Larimer F."/>
            <person name="Land M."/>
            <person name="Hauser L."/>
            <person name="Kyrpides N."/>
            <person name="Ovchinnikova G."/>
            <person name="Kostka J."/>
            <person name="Richardson P."/>
        </authorList>
    </citation>
    <scope>NUCLEOTIDE SEQUENCE [LARGE SCALE GENOMIC DNA]</scope>
    <source>
        <strain evidence="4">DSM 22248 / JCM 15807 / FRC-32</strain>
    </source>
</reference>
<feature type="domain" description="DUF4136" evidence="2">
    <location>
        <begin position="35"/>
        <end position="198"/>
    </location>
</feature>
<feature type="signal peptide" evidence="1">
    <location>
        <begin position="1"/>
        <end position="22"/>
    </location>
</feature>
<evidence type="ECO:0000256" key="1">
    <source>
        <dbReference type="SAM" id="SignalP"/>
    </source>
</evidence>
<dbReference type="Pfam" id="PF13590">
    <property type="entry name" value="DUF4136"/>
    <property type="match status" value="1"/>
</dbReference>
<evidence type="ECO:0000313" key="3">
    <source>
        <dbReference type="EMBL" id="ACM20124.1"/>
    </source>
</evidence>
<keyword evidence="1" id="KW-0732">Signal</keyword>
<proteinExistence type="predicted"/>
<dbReference type="AlphaFoldDB" id="B9M6R4"/>
<dbReference type="STRING" id="316067.Geob_1766"/>
<dbReference type="PROSITE" id="PS51257">
    <property type="entry name" value="PROKAR_LIPOPROTEIN"/>
    <property type="match status" value="1"/>
</dbReference>
<dbReference type="InterPro" id="IPR025411">
    <property type="entry name" value="DUF4136"/>
</dbReference>
<protein>
    <submittedName>
        <fullName evidence="3">Lipoprotein, putative</fullName>
    </submittedName>
</protein>
<dbReference type="Gene3D" id="3.30.160.670">
    <property type="match status" value="1"/>
</dbReference>
<accession>B9M6R4</accession>
<evidence type="ECO:0000313" key="4">
    <source>
        <dbReference type="Proteomes" id="UP000007721"/>
    </source>
</evidence>
<name>B9M6R4_GEODF</name>
<dbReference type="RefSeq" id="WP_012646853.1">
    <property type="nucleotide sequence ID" value="NC_011979.1"/>
</dbReference>
<feature type="chain" id="PRO_5002886574" evidence="1">
    <location>
        <begin position="23"/>
        <end position="210"/>
    </location>
</feature>